<evidence type="ECO:0000256" key="2">
    <source>
        <dbReference type="ARBA" id="ARBA00022737"/>
    </source>
</evidence>
<feature type="repeat" description="PPR" evidence="3">
    <location>
        <begin position="431"/>
        <end position="465"/>
    </location>
</feature>
<dbReference type="Pfam" id="PF13041">
    <property type="entry name" value="PPR_2"/>
    <property type="match status" value="1"/>
</dbReference>
<feature type="repeat" description="PPR" evidence="3">
    <location>
        <begin position="466"/>
        <end position="500"/>
    </location>
</feature>
<feature type="repeat" description="PPR" evidence="3">
    <location>
        <begin position="501"/>
        <end position="536"/>
    </location>
</feature>
<gene>
    <name evidence="4" type="ORF">V5N11_018122</name>
</gene>
<evidence type="ECO:0000256" key="3">
    <source>
        <dbReference type="PROSITE-ProRule" id="PRU00708"/>
    </source>
</evidence>
<protein>
    <submittedName>
        <fullName evidence="4">Pentatricopeptide repeat-containing protein</fullName>
    </submittedName>
</protein>
<comment type="caution">
    <text evidence="4">The sequence shown here is derived from an EMBL/GenBank/DDBJ whole genome shotgun (WGS) entry which is preliminary data.</text>
</comment>
<dbReference type="Pfam" id="PF12854">
    <property type="entry name" value="PPR_1"/>
    <property type="match status" value="1"/>
</dbReference>
<dbReference type="AlphaFoldDB" id="A0ABD1AH03"/>
<reference evidence="4 5" key="1">
    <citation type="submission" date="2024-04" db="EMBL/GenBank/DDBJ databases">
        <title>Genome assembly C_amara_ONT_v2.</title>
        <authorList>
            <person name="Yant L."/>
            <person name="Moore C."/>
            <person name="Slenker M."/>
        </authorList>
    </citation>
    <scope>NUCLEOTIDE SEQUENCE [LARGE SCALE GENOMIC DNA]</scope>
    <source>
        <tissue evidence="4">Leaf</tissue>
    </source>
</reference>
<dbReference type="Gene3D" id="1.25.40.10">
    <property type="entry name" value="Tetratricopeptide repeat domain"/>
    <property type="match status" value="4"/>
</dbReference>
<dbReference type="PANTHER" id="PTHR47938">
    <property type="entry name" value="RESPIRATORY COMPLEX I CHAPERONE (CIA84), PUTATIVE (AFU_ORTHOLOGUE AFUA_2G06020)-RELATED"/>
    <property type="match status" value="1"/>
</dbReference>
<dbReference type="Pfam" id="PF01535">
    <property type="entry name" value="PPR"/>
    <property type="match status" value="2"/>
</dbReference>
<dbReference type="EMBL" id="JBANAX010000510">
    <property type="protein sequence ID" value="KAL1206052.1"/>
    <property type="molecule type" value="Genomic_DNA"/>
</dbReference>
<evidence type="ECO:0000313" key="5">
    <source>
        <dbReference type="Proteomes" id="UP001558713"/>
    </source>
</evidence>
<name>A0ABD1AH03_CARAN</name>
<keyword evidence="5" id="KW-1185">Reference proteome</keyword>
<keyword evidence="2" id="KW-0677">Repeat</keyword>
<proteinExistence type="inferred from homology"/>
<comment type="similarity">
    <text evidence="1">Belongs to the PPR family. P subfamily.</text>
</comment>
<sequence length="665" mass="74822">MRPAAELAVRIGRELLKVSGSSRSARTWSPTIEQSLHGLGFRHSINPSLVARVIDPFLLNHHSLALGFFNWAAQQPGYSHDSVSYHSIFKSLSLSRQFSAMDALFKQVKSNKILVDSSVYRSLIDALVLGRKAQSAFWVLEEAFLTGREIHPDVCNRLLAALTSDGYSDYAHKLFVRMRQRGVSLNTLGFGVYIGKFCRSYETDQLLRLVDEVKKANSNINGSIIALLILNGFCKSSREMDAFYILEELRNIDCKPDFMAYRIIAEAFVLTGNLYERQVVLKKKRKLGVAPRSSDYRAFILDLISAKRLIEAKEVAEVIVSGNFPIDNDILDALIGSVSAVDPDSSVGFLNFMVSTGKLPAIRTLSKLSKNLCRHEKSDDLIKAYELLSIKGYFSEIESYSLMISFLCKAGRVREGYNALREMKKKGLDPDVSLYNALIEACCRAEMIRPAKKLWDEMFVEGCRMNLTTYNVLIRKLSEEGEAEESLRLFQKMLEKGIEPDETIYMSLIEGLCKETKLEAALQVFGKCMERDKTVARRVLSAFVLNLCSNGHFGKASQLLRKREHLEHTGAHVVLLKCVADAKEVEIGIRHMKWIKEVSPLLVDTVSSDLLASFCSSSDPDSILPFIRVIEHIITHTNRRKQLDSPNCFYPLFSIDPIPVTDISG</sequence>
<dbReference type="NCBIfam" id="TIGR00756">
    <property type="entry name" value="PPR"/>
    <property type="match status" value="3"/>
</dbReference>
<feature type="repeat" description="PPR" evidence="3">
    <location>
        <begin position="396"/>
        <end position="430"/>
    </location>
</feature>
<dbReference type="InterPro" id="IPR002885">
    <property type="entry name" value="PPR_rpt"/>
</dbReference>
<dbReference type="FunFam" id="1.25.40.10:FF:000910">
    <property type="entry name" value="Pentatricopeptide repeat-containing protein At5g14080"/>
    <property type="match status" value="1"/>
</dbReference>
<dbReference type="PANTHER" id="PTHR47938:SF25">
    <property type="entry name" value="PENTACOTRIPEPTIDE-REPEAT REGION OF PRORP DOMAIN-CONTAINING PROTEIN"/>
    <property type="match status" value="1"/>
</dbReference>
<organism evidence="4 5">
    <name type="scientific">Cardamine amara subsp. amara</name>
    <dbReference type="NCBI Taxonomy" id="228776"/>
    <lineage>
        <taxon>Eukaryota</taxon>
        <taxon>Viridiplantae</taxon>
        <taxon>Streptophyta</taxon>
        <taxon>Embryophyta</taxon>
        <taxon>Tracheophyta</taxon>
        <taxon>Spermatophyta</taxon>
        <taxon>Magnoliopsida</taxon>
        <taxon>eudicotyledons</taxon>
        <taxon>Gunneridae</taxon>
        <taxon>Pentapetalae</taxon>
        <taxon>rosids</taxon>
        <taxon>malvids</taxon>
        <taxon>Brassicales</taxon>
        <taxon>Brassicaceae</taxon>
        <taxon>Cardamineae</taxon>
        <taxon>Cardamine</taxon>
    </lineage>
</organism>
<evidence type="ECO:0000313" key="4">
    <source>
        <dbReference type="EMBL" id="KAL1206052.1"/>
    </source>
</evidence>
<dbReference type="InterPro" id="IPR011990">
    <property type="entry name" value="TPR-like_helical_dom_sf"/>
</dbReference>
<evidence type="ECO:0000256" key="1">
    <source>
        <dbReference type="ARBA" id="ARBA00007626"/>
    </source>
</evidence>
<dbReference type="Proteomes" id="UP001558713">
    <property type="component" value="Unassembled WGS sequence"/>
</dbReference>
<accession>A0ABD1AH03</accession>
<dbReference type="PROSITE" id="PS51375">
    <property type="entry name" value="PPR"/>
    <property type="match status" value="4"/>
</dbReference>